<dbReference type="InterPro" id="IPR036465">
    <property type="entry name" value="vWFA_dom_sf"/>
</dbReference>
<dbReference type="SMART" id="SM00327">
    <property type="entry name" value="VWA"/>
    <property type="match status" value="1"/>
</dbReference>
<name>A0A3S5EV23_9ACTN</name>
<dbReference type="InterPro" id="IPR002035">
    <property type="entry name" value="VWF_A"/>
</dbReference>
<dbReference type="Gene3D" id="3.40.50.410">
    <property type="entry name" value="von Willebrand factor, type A domain"/>
    <property type="match status" value="1"/>
</dbReference>
<proteinExistence type="predicted"/>
<gene>
    <name evidence="7" type="ORF">NCTC13652_00459</name>
</gene>
<sequence>MMLIPPVICGPLATLVTDPGLIVQFQRPGRLWWLLVPLVVVLGYVGLSARRTPVRRPSRIDLRRILPRDKAWKRHLAVLCSVASMASLVLAFAQPQAFREEPRDRATVVITMDVSRSMIATDVQPSRLSAAKSAAKSFLTELPERFNVALVKFAASAQLVVPPTTDRGTVSTAIDNLQVLPSTAIGEGIYSSLDALKLAPDDPSHPGSKPPAAVVLLSDGATNVGRPSLPAAQQARRENVPVYTIAYGTASGYVYEEGRRQPVPVNHHELAAIAKASGGEKFSAESLGQLTDVYKSIAKAVGQEKVYAEVTDRYVGYGLLLAVLAGLGVVSLAARWP</sequence>
<dbReference type="AlphaFoldDB" id="A0A3S5EV23"/>
<dbReference type="Proteomes" id="UP000277858">
    <property type="component" value="Chromosome"/>
</dbReference>
<keyword evidence="2 5" id="KW-0812">Transmembrane</keyword>
<keyword evidence="8" id="KW-1185">Reference proteome</keyword>
<feature type="domain" description="VWFA" evidence="6">
    <location>
        <begin position="107"/>
        <end position="297"/>
    </location>
</feature>
<feature type="transmembrane region" description="Helical" evidence="5">
    <location>
        <begin position="314"/>
        <end position="334"/>
    </location>
</feature>
<dbReference type="PROSITE" id="PS50234">
    <property type="entry name" value="VWFA"/>
    <property type="match status" value="1"/>
</dbReference>
<keyword evidence="4 5" id="KW-0472">Membrane</keyword>
<feature type="transmembrane region" description="Helical" evidence="5">
    <location>
        <begin position="31"/>
        <end position="50"/>
    </location>
</feature>
<dbReference type="PANTHER" id="PTHR22550">
    <property type="entry name" value="SPORE GERMINATION PROTEIN"/>
    <property type="match status" value="1"/>
</dbReference>
<protein>
    <submittedName>
        <fullName evidence="7">Mg-chelatase subunit ChlD</fullName>
    </submittedName>
</protein>
<evidence type="ECO:0000313" key="8">
    <source>
        <dbReference type="Proteomes" id="UP000277858"/>
    </source>
</evidence>
<keyword evidence="3 5" id="KW-1133">Transmembrane helix</keyword>
<dbReference type="PANTHER" id="PTHR22550:SF5">
    <property type="entry name" value="LEUCINE ZIPPER PROTEIN 4"/>
    <property type="match status" value="1"/>
</dbReference>
<dbReference type="SUPFAM" id="SSF53300">
    <property type="entry name" value="vWA-like"/>
    <property type="match status" value="1"/>
</dbReference>
<dbReference type="Pfam" id="PF13519">
    <property type="entry name" value="VWA_2"/>
    <property type="match status" value="1"/>
</dbReference>
<evidence type="ECO:0000256" key="1">
    <source>
        <dbReference type="ARBA" id="ARBA00022475"/>
    </source>
</evidence>
<evidence type="ECO:0000313" key="7">
    <source>
        <dbReference type="EMBL" id="VEI02288.1"/>
    </source>
</evidence>
<evidence type="ECO:0000256" key="3">
    <source>
        <dbReference type="ARBA" id="ARBA00022989"/>
    </source>
</evidence>
<organism evidence="7 8">
    <name type="scientific">Acidipropionibacterium jensenii</name>
    <dbReference type="NCBI Taxonomy" id="1749"/>
    <lineage>
        <taxon>Bacteria</taxon>
        <taxon>Bacillati</taxon>
        <taxon>Actinomycetota</taxon>
        <taxon>Actinomycetes</taxon>
        <taxon>Propionibacteriales</taxon>
        <taxon>Propionibacteriaceae</taxon>
        <taxon>Acidipropionibacterium</taxon>
    </lineage>
</organism>
<accession>A0A3S5EV23</accession>
<dbReference type="STRING" id="1122997.GCA_000425285_01317"/>
<dbReference type="InterPro" id="IPR050768">
    <property type="entry name" value="UPF0353/GerABKA_families"/>
</dbReference>
<evidence type="ECO:0000256" key="2">
    <source>
        <dbReference type="ARBA" id="ARBA00022692"/>
    </source>
</evidence>
<evidence type="ECO:0000256" key="4">
    <source>
        <dbReference type="ARBA" id="ARBA00023136"/>
    </source>
</evidence>
<reference evidence="7 8" key="1">
    <citation type="submission" date="2018-12" db="EMBL/GenBank/DDBJ databases">
        <authorList>
            <consortium name="Pathogen Informatics"/>
        </authorList>
    </citation>
    <scope>NUCLEOTIDE SEQUENCE [LARGE SCALE GENOMIC DNA]</scope>
    <source>
        <strain evidence="7 8">NCTC13652</strain>
    </source>
</reference>
<keyword evidence="1" id="KW-1003">Cell membrane</keyword>
<dbReference type="EMBL" id="LR134473">
    <property type="protein sequence ID" value="VEI02288.1"/>
    <property type="molecule type" value="Genomic_DNA"/>
</dbReference>
<evidence type="ECO:0000259" key="6">
    <source>
        <dbReference type="PROSITE" id="PS50234"/>
    </source>
</evidence>
<evidence type="ECO:0000256" key="5">
    <source>
        <dbReference type="SAM" id="Phobius"/>
    </source>
</evidence>